<keyword evidence="4 8" id="KW-0812">Transmembrane</keyword>
<feature type="region of interest" description="Disordered" evidence="7">
    <location>
        <begin position="617"/>
        <end position="636"/>
    </location>
</feature>
<dbReference type="Gene3D" id="3.90.550.10">
    <property type="entry name" value="Spore Coat Polysaccharide Biosynthesis Protein SpsA, Chain A"/>
    <property type="match status" value="1"/>
</dbReference>
<dbReference type="RefSeq" id="WP_091846386.1">
    <property type="nucleotide sequence ID" value="NZ_FOCM01000008.1"/>
</dbReference>
<organism evidence="11 12">
    <name type="scientific">Palleronia pelagia</name>
    <dbReference type="NCBI Taxonomy" id="387096"/>
    <lineage>
        <taxon>Bacteria</taxon>
        <taxon>Pseudomonadati</taxon>
        <taxon>Pseudomonadota</taxon>
        <taxon>Alphaproteobacteria</taxon>
        <taxon>Rhodobacterales</taxon>
        <taxon>Roseobacteraceae</taxon>
        <taxon>Palleronia</taxon>
    </lineage>
</organism>
<dbReference type="InterPro" id="IPR037257">
    <property type="entry name" value="T2SS_E_N_sf"/>
</dbReference>
<dbReference type="AlphaFoldDB" id="A0A1H8KRW9"/>
<gene>
    <name evidence="11" type="ORF">SAMN04488011_108109</name>
</gene>
<feature type="domain" description="Glycosyltransferase 2-like" evidence="10">
    <location>
        <begin position="342"/>
        <end position="558"/>
    </location>
</feature>
<evidence type="ECO:0000256" key="6">
    <source>
        <dbReference type="ARBA" id="ARBA00023136"/>
    </source>
</evidence>
<dbReference type="PANTHER" id="PTHR43867">
    <property type="entry name" value="CELLULOSE SYNTHASE CATALYTIC SUBUNIT A [UDP-FORMING]"/>
    <property type="match status" value="1"/>
</dbReference>
<evidence type="ECO:0000259" key="10">
    <source>
        <dbReference type="Pfam" id="PF13632"/>
    </source>
</evidence>
<dbReference type="InterPro" id="IPR001173">
    <property type="entry name" value="Glyco_trans_2-like"/>
</dbReference>
<evidence type="ECO:0000313" key="12">
    <source>
        <dbReference type="Proteomes" id="UP000199372"/>
    </source>
</evidence>
<dbReference type="GO" id="GO:0016020">
    <property type="term" value="C:membrane"/>
    <property type="evidence" value="ECO:0007669"/>
    <property type="project" value="UniProtKB-SubCell"/>
</dbReference>
<feature type="transmembrane region" description="Helical" evidence="8">
    <location>
        <begin position="189"/>
        <end position="207"/>
    </location>
</feature>
<keyword evidence="12" id="KW-1185">Reference proteome</keyword>
<keyword evidence="6 8" id="KW-0472">Membrane</keyword>
<dbReference type="Pfam" id="PF13632">
    <property type="entry name" value="Glyco_trans_2_3"/>
    <property type="match status" value="1"/>
</dbReference>
<evidence type="ECO:0000256" key="1">
    <source>
        <dbReference type="ARBA" id="ARBA00004141"/>
    </source>
</evidence>
<dbReference type="Proteomes" id="UP000199372">
    <property type="component" value="Unassembled WGS sequence"/>
</dbReference>
<feature type="domain" description="Type II secretion system protein GspE N-terminal" evidence="9">
    <location>
        <begin position="78"/>
        <end position="154"/>
    </location>
</feature>
<name>A0A1H8KRW9_9RHOB</name>
<evidence type="ECO:0000256" key="4">
    <source>
        <dbReference type="ARBA" id="ARBA00022692"/>
    </source>
</evidence>
<evidence type="ECO:0000313" key="11">
    <source>
        <dbReference type="EMBL" id="SEN95624.1"/>
    </source>
</evidence>
<proteinExistence type="predicted"/>
<reference evidence="12" key="1">
    <citation type="submission" date="2016-10" db="EMBL/GenBank/DDBJ databases">
        <authorList>
            <person name="Varghese N."/>
            <person name="Submissions S."/>
        </authorList>
    </citation>
    <scope>NUCLEOTIDE SEQUENCE [LARGE SCALE GENOMIC DNA]</scope>
    <source>
        <strain evidence="12">DSM 26893</strain>
    </source>
</reference>
<keyword evidence="5 8" id="KW-1133">Transmembrane helix</keyword>
<keyword evidence="2" id="KW-0328">Glycosyltransferase</keyword>
<evidence type="ECO:0000256" key="7">
    <source>
        <dbReference type="SAM" id="MobiDB-lite"/>
    </source>
</evidence>
<feature type="transmembrane region" description="Helical" evidence="8">
    <location>
        <begin position="579"/>
        <end position="603"/>
    </location>
</feature>
<evidence type="ECO:0000256" key="2">
    <source>
        <dbReference type="ARBA" id="ARBA00022676"/>
    </source>
</evidence>
<evidence type="ECO:0000256" key="8">
    <source>
        <dbReference type="SAM" id="Phobius"/>
    </source>
</evidence>
<evidence type="ECO:0000259" key="9">
    <source>
        <dbReference type="Pfam" id="PF05157"/>
    </source>
</evidence>
<feature type="transmembrane region" description="Helical" evidence="8">
    <location>
        <begin position="549"/>
        <end position="572"/>
    </location>
</feature>
<keyword evidence="3 11" id="KW-0808">Transferase</keyword>
<sequence>MNYLSIPLPSGVRPVWAAPRDETRLGTILVEAGVLSAEALETALVQQRRSLCRLGELLIRRGLATEDDVYDALARQAGVPRWDPATAPAAPDLIDRLGAAACARDGCLPLATAGAITPVATCNPQTFDAWRARIEKTLGPVAMVMASRGEIDAGLLGTRRQALVRAAEAVPPPHMSCRSFGTAPVRRQAVLAGLAGLLMLLALLAVVAPVTFFVAIASVAILLLLVNIGLLGVGLIGAAKPAGTSPTAPAIARLPRISVLVPLFHECRIAEMLVRRLSQLDYPRELTEICLVTEASDSVTADAIAQTTLPDQMRVFVVPDGTVKTKPRAMNFALPFCSGDIIGIYDAEDAPPADQLHRVVRGFAASPPDVGCLQARLNFYNPQASWLSRCFCVDYATWFALVLPGLRRLGWPIPLGGTSVFFRRDVLERVGAWDAHNVTEDADLGLRLARYGYRVGLLTSTTMEEAPFRTHAWIRQRSRWQKGYAMTWAVHMRAPRRLWQDLGPWRFMGVQTLLLGSLGGALTAPVLWSFGLLWLGLPHPLSGHLTSGQGLALMVLLFLGAVIQALGHWVGLSITGRRGLWASIGLMPVYAALSTVSITKALYEVAARPFFWDKTEHGISPPTTPTIDAPHDPSRA</sequence>
<dbReference type="OrthoDB" id="7431422at2"/>
<feature type="transmembrane region" description="Helical" evidence="8">
    <location>
        <begin position="213"/>
        <end position="236"/>
    </location>
</feature>
<dbReference type="InterPro" id="IPR007831">
    <property type="entry name" value="T2SS_GspE_N"/>
</dbReference>
<evidence type="ECO:0000256" key="5">
    <source>
        <dbReference type="ARBA" id="ARBA00022989"/>
    </source>
</evidence>
<accession>A0A1H8KRW9</accession>
<dbReference type="InterPro" id="IPR029044">
    <property type="entry name" value="Nucleotide-diphossugar_trans"/>
</dbReference>
<feature type="transmembrane region" description="Helical" evidence="8">
    <location>
        <begin position="513"/>
        <end position="537"/>
    </location>
</feature>
<dbReference type="InterPro" id="IPR050321">
    <property type="entry name" value="Glycosyltr_2/OpgH_subfam"/>
</dbReference>
<dbReference type="GO" id="GO:0016757">
    <property type="term" value="F:glycosyltransferase activity"/>
    <property type="evidence" value="ECO:0007669"/>
    <property type="project" value="UniProtKB-KW"/>
</dbReference>
<protein>
    <submittedName>
        <fullName evidence="11">Glycosyltransferase, catalytic subunit of cellulose synthase and poly-beta-1,6-N-acetylglucosamine synthase</fullName>
    </submittedName>
</protein>
<dbReference type="Pfam" id="PF05157">
    <property type="entry name" value="MshEN"/>
    <property type="match status" value="1"/>
</dbReference>
<dbReference type="PANTHER" id="PTHR43867:SF2">
    <property type="entry name" value="CELLULOSE SYNTHASE CATALYTIC SUBUNIT A [UDP-FORMING]"/>
    <property type="match status" value="1"/>
</dbReference>
<dbReference type="SUPFAM" id="SSF53448">
    <property type="entry name" value="Nucleotide-diphospho-sugar transferases"/>
    <property type="match status" value="1"/>
</dbReference>
<comment type="subcellular location">
    <subcellularLocation>
        <location evidence="1">Membrane</location>
        <topology evidence="1">Multi-pass membrane protein</topology>
    </subcellularLocation>
</comment>
<dbReference type="EMBL" id="FOCM01000008">
    <property type="protein sequence ID" value="SEN95624.1"/>
    <property type="molecule type" value="Genomic_DNA"/>
</dbReference>
<evidence type="ECO:0000256" key="3">
    <source>
        <dbReference type="ARBA" id="ARBA00022679"/>
    </source>
</evidence>
<dbReference type="SUPFAM" id="SSF160246">
    <property type="entry name" value="EspE N-terminal domain-like"/>
    <property type="match status" value="1"/>
</dbReference>